<dbReference type="EMBL" id="CAJZBQ010000029">
    <property type="protein sequence ID" value="CAG9321741.1"/>
    <property type="molecule type" value="Genomic_DNA"/>
</dbReference>
<evidence type="ECO:0008006" key="3">
    <source>
        <dbReference type="Google" id="ProtNLM"/>
    </source>
</evidence>
<keyword evidence="2" id="KW-1185">Reference proteome</keyword>
<evidence type="ECO:0000313" key="2">
    <source>
        <dbReference type="Proteomes" id="UP001162131"/>
    </source>
</evidence>
<proteinExistence type="predicted"/>
<evidence type="ECO:0000313" key="1">
    <source>
        <dbReference type="EMBL" id="CAG9321741.1"/>
    </source>
</evidence>
<sequence length="221" mass="26035">MLQNMENDQFLQEILENNYHQRIQQLKSLVDLQETQNKGKTQKAYKCIVDSINFESGQKIIRLYNKDFERQKKASYVLSPRPFNFYNNKFKTSRLKELYGCNFKSLLKKDKKWKSCKPNHANFLDQDSPLHLPPISKFLKSPENKNLKRSSVQNSPRKCNNMIFGNRSNIDLHVQGTSQIPLYINRDKSKHLYDCFCGDDFNHQCEAGEENFGELEENIDI</sequence>
<comment type="caution">
    <text evidence="1">The sequence shown here is derived from an EMBL/GenBank/DDBJ whole genome shotgun (WGS) entry which is preliminary data.</text>
</comment>
<dbReference type="Proteomes" id="UP001162131">
    <property type="component" value="Unassembled WGS sequence"/>
</dbReference>
<gene>
    <name evidence="1" type="ORF">BSTOLATCC_MIC29652</name>
</gene>
<name>A0AAU9J679_9CILI</name>
<accession>A0AAU9J679</accession>
<reference evidence="1" key="1">
    <citation type="submission" date="2021-09" db="EMBL/GenBank/DDBJ databases">
        <authorList>
            <consortium name="AG Swart"/>
            <person name="Singh M."/>
            <person name="Singh A."/>
            <person name="Seah K."/>
            <person name="Emmerich C."/>
        </authorList>
    </citation>
    <scope>NUCLEOTIDE SEQUENCE</scope>
    <source>
        <strain evidence="1">ATCC30299</strain>
    </source>
</reference>
<dbReference type="AlphaFoldDB" id="A0AAU9J679"/>
<protein>
    <recommendedName>
        <fullName evidence="3">Protein TIC 214</fullName>
    </recommendedName>
</protein>
<organism evidence="1 2">
    <name type="scientific">Blepharisma stoltei</name>
    <dbReference type="NCBI Taxonomy" id="1481888"/>
    <lineage>
        <taxon>Eukaryota</taxon>
        <taxon>Sar</taxon>
        <taxon>Alveolata</taxon>
        <taxon>Ciliophora</taxon>
        <taxon>Postciliodesmatophora</taxon>
        <taxon>Heterotrichea</taxon>
        <taxon>Heterotrichida</taxon>
        <taxon>Blepharismidae</taxon>
        <taxon>Blepharisma</taxon>
    </lineage>
</organism>